<protein>
    <submittedName>
        <fullName evidence="1">Uncharacterized protein</fullName>
    </submittedName>
</protein>
<evidence type="ECO:0000313" key="1">
    <source>
        <dbReference type="EMBL" id="CAE0808991.1"/>
    </source>
</evidence>
<dbReference type="EMBL" id="HBJA01056876">
    <property type="protein sequence ID" value="CAE0808991.1"/>
    <property type="molecule type" value="Transcribed_RNA"/>
</dbReference>
<name>A0A7S4CWU3_9EUGL</name>
<organism evidence="1">
    <name type="scientific">Eutreptiella gymnastica</name>
    <dbReference type="NCBI Taxonomy" id="73025"/>
    <lineage>
        <taxon>Eukaryota</taxon>
        <taxon>Discoba</taxon>
        <taxon>Euglenozoa</taxon>
        <taxon>Euglenida</taxon>
        <taxon>Spirocuta</taxon>
        <taxon>Euglenophyceae</taxon>
        <taxon>Eutreptiales</taxon>
        <taxon>Eutreptiaceae</taxon>
        <taxon>Eutreptiella</taxon>
    </lineage>
</organism>
<accession>A0A7S4CWU3</accession>
<reference evidence="1" key="1">
    <citation type="submission" date="2021-01" db="EMBL/GenBank/DDBJ databases">
        <authorList>
            <person name="Corre E."/>
            <person name="Pelletier E."/>
            <person name="Niang G."/>
            <person name="Scheremetjew M."/>
            <person name="Finn R."/>
            <person name="Kale V."/>
            <person name="Holt S."/>
            <person name="Cochrane G."/>
            <person name="Meng A."/>
            <person name="Brown T."/>
            <person name="Cohen L."/>
        </authorList>
    </citation>
    <scope>NUCLEOTIDE SEQUENCE</scope>
    <source>
        <strain evidence="1">CCMP1594</strain>
    </source>
</reference>
<gene>
    <name evidence="1" type="ORF">EGYM00163_LOCUS20122</name>
</gene>
<proteinExistence type="predicted"/>
<sequence length="105" mass="11158">MCNAVQNTSLPKCANRIDLQNFHSAPQCSGVLSRQGFGLDLHDLQADGKMGVVSNVEAISVVPAPICTHKPLFSSLAFRSFLPWTPLPMPYAAGHPVCAAPLKGT</sequence>
<dbReference type="AlphaFoldDB" id="A0A7S4CWU3"/>